<name>A0A0D6B078_RHOSU</name>
<evidence type="ECO:0000313" key="3">
    <source>
        <dbReference type="Proteomes" id="UP000064912"/>
    </source>
</evidence>
<feature type="compositionally biased region" description="Basic residues" evidence="1">
    <location>
        <begin position="60"/>
        <end position="73"/>
    </location>
</feature>
<reference evidence="2 3" key="1">
    <citation type="submission" date="2015-02" db="EMBL/GenBank/DDBJ databases">
        <title>Genome sequene of Rhodovulum sulfidophilum DSM 2351.</title>
        <authorList>
            <person name="Nagao N."/>
        </authorList>
    </citation>
    <scope>NUCLEOTIDE SEQUENCE [LARGE SCALE GENOMIC DNA]</scope>
    <source>
        <strain evidence="2 3">DSM 2351</strain>
    </source>
</reference>
<sequence length="87" mass="9696">MRIGLVPGQDRRRNRQALARIRDAVGPEHQPQEGQPAPNRTRIAVTLRCLTSKRPFLPRAPKRGPANRRRAAGFRKVTQPGASASRP</sequence>
<evidence type="ECO:0000256" key="1">
    <source>
        <dbReference type="SAM" id="MobiDB-lite"/>
    </source>
</evidence>
<organism evidence="2 3">
    <name type="scientific">Rhodovulum sulfidophilum</name>
    <name type="common">Rhodobacter sulfidophilus</name>
    <dbReference type="NCBI Taxonomy" id="35806"/>
    <lineage>
        <taxon>Bacteria</taxon>
        <taxon>Pseudomonadati</taxon>
        <taxon>Pseudomonadota</taxon>
        <taxon>Alphaproteobacteria</taxon>
        <taxon>Rhodobacterales</taxon>
        <taxon>Paracoccaceae</taxon>
        <taxon>Rhodovulum</taxon>
    </lineage>
</organism>
<proteinExistence type="predicted"/>
<dbReference type="KEGG" id="rsu:NHU_00948"/>
<dbReference type="Proteomes" id="UP000064912">
    <property type="component" value="Chromosome"/>
</dbReference>
<evidence type="ECO:0000313" key="2">
    <source>
        <dbReference type="EMBL" id="BAQ68114.1"/>
    </source>
</evidence>
<feature type="region of interest" description="Disordered" evidence="1">
    <location>
        <begin position="22"/>
        <end position="87"/>
    </location>
</feature>
<gene>
    <name evidence="2" type="ORF">NHU_00948</name>
</gene>
<dbReference type="EMBL" id="AP014800">
    <property type="protein sequence ID" value="BAQ68114.1"/>
    <property type="molecule type" value="Genomic_DNA"/>
</dbReference>
<dbReference type="AlphaFoldDB" id="A0A0D6B078"/>
<protein>
    <submittedName>
        <fullName evidence="2">Uncharacterized protein</fullName>
    </submittedName>
</protein>
<accession>A0A0D6B078</accession>